<evidence type="ECO:0000313" key="2">
    <source>
        <dbReference type="Proteomes" id="UP000792457"/>
    </source>
</evidence>
<organism evidence="1 2">
    <name type="scientific">Ladona fulva</name>
    <name type="common">Scarce chaser dragonfly</name>
    <name type="synonym">Libellula fulva</name>
    <dbReference type="NCBI Taxonomy" id="123851"/>
    <lineage>
        <taxon>Eukaryota</taxon>
        <taxon>Metazoa</taxon>
        <taxon>Ecdysozoa</taxon>
        <taxon>Arthropoda</taxon>
        <taxon>Hexapoda</taxon>
        <taxon>Insecta</taxon>
        <taxon>Pterygota</taxon>
        <taxon>Palaeoptera</taxon>
        <taxon>Odonata</taxon>
        <taxon>Epiprocta</taxon>
        <taxon>Anisoptera</taxon>
        <taxon>Libelluloidea</taxon>
        <taxon>Libellulidae</taxon>
        <taxon>Ladona</taxon>
    </lineage>
</organism>
<reference evidence="1" key="1">
    <citation type="submission" date="2013-04" db="EMBL/GenBank/DDBJ databases">
        <authorList>
            <person name="Qu J."/>
            <person name="Murali S.C."/>
            <person name="Bandaranaike D."/>
            <person name="Bellair M."/>
            <person name="Blankenburg K."/>
            <person name="Chao H."/>
            <person name="Dinh H."/>
            <person name="Doddapaneni H."/>
            <person name="Downs B."/>
            <person name="Dugan-Rocha S."/>
            <person name="Elkadiri S."/>
            <person name="Gnanaolivu R.D."/>
            <person name="Hernandez B."/>
            <person name="Javaid M."/>
            <person name="Jayaseelan J.C."/>
            <person name="Lee S."/>
            <person name="Li M."/>
            <person name="Ming W."/>
            <person name="Munidasa M."/>
            <person name="Muniz J."/>
            <person name="Nguyen L."/>
            <person name="Ongeri F."/>
            <person name="Osuji N."/>
            <person name="Pu L.-L."/>
            <person name="Puazo M."/>
            <person name="Qu C."/>
            <person name="Quiroz J."/>
            <person name="Raj R."/>
            <person name="Weissenberger G."/>
            <person name="Xin Y."/>
            <person name="Zou X."/>
            <person name="Han Y."/>
            <person name="Richards S."/>
            <person name="Worley K."/>
            <person name="Muzny D."/>
            <person name="Gibbs R."/>
        </authorList>
    </citation>
    <scope>NUCLEOTIDE SEQUENCE</scope>
    <source>
        <strain evidence="1">Sampled in the wild</strain>
    </source>
</reference>
<feature type="non-terminal residue" evidence="1">
    <location>
        <position position="1"/>
    </location>
</feature>
<evidence type="ECO:0000313" key="1">
    <source>
        <dbReference type="EMBL" id="KAG8229246.1"/>
    </source>
</evidence>
<sequence length="82" mass="10030">DGQWRIWKNRELEELYQHPNIVSEIRSNRLRWLGHIKRMPEDRMVKKIYVGHPGGRRLRGRPCKRMLDDFEDDLQKMKNACK</sequence>
<name>A0A8K0K6F2_LADFU</name>
<comment type="caution">
    <text evidence="1">The sequence shown here is derived from an EMBL/GenBank/DDBJ whole genome shotgun (WGS) entry which is preliminary data.</text>
</comment>
<dbReference type="Proteomes" id="UP000792457">
    <property type="component" value="Unassembled WGS sequence"/>
</dbReference>
<dbReference type="EMBL" id="KZ308419">
    <property type="protein sequence ID" value="KAG8229246.1"/>
    <property type="molecule type" value="Genomic_DNA"/>
</dbReference>
<dbReference type="OrthoDB" id="8197512at2759"/>
<keyword evidence="2" id="KW-1185">Reference proteome</keyword>
<accession>A0A8K0K6F2</accession>
<reference evidence="1" key="2">
    <citation type="submission" date="2017-10" db="EMBL/GenBank/DDBJ databases">
        <title>Ladona fulva Genome sequencing and assembly.</title>
        <authorList>
            <person name="Murali S."/>
            <person name="Richards S."/>
            <person name="Bandaranaike D."/>
            <person name="Bellair M."/>
            <person name="Blankenburg K."/>
            <person name="Chao H."/>
            <person name="Dinh H."/>
            <person name="Doddapaneni H."/>
            <person name="Dugan-Rocha S."/>
            <person name="Elkadiri S."/>
            <person name="Gnanaolivu R."/>
            <person name="Hernandez B."/>
            <person name="Skinner E."/>
            <person name="Javaid M."/>
            <person name="Lee S."/>
            <person name="Li M."/>
            <person name="Ming W."/>
            <person name="Munidasa M."/>
            <person name="Muniz J."/>
            <person name="Nguyen L."/>
            <person name="Hughes D."/>
            <person name="Osuji N."/>
            <person name="Pu L.-L."/>
            <person name="Puazo M."/>
            <person name="Qu C."/>
            <person name="Quiroz J."/>
            <person name="Raj R."/>
            <person name="Weissenberger G."/>
            <person name="Xin Y."/>
            <person name="Zou X."/>
            <person name="Han Y."/>
            <person name="Worley K."/>
            <person name="Muzny D."/>
            <person name="Gibbs R."/>
        </authorList>
    </citation>
    <scope>NUCLEOTIDE SEQUENCE</scope>
    <source>
        <strain evidence="1">Sampled in the wild</strain>
    </source>
</reference>
<gene>
    <name evidence="1" type="ORF">J437_LFUL018566</name>
</gene>
<dbReference type="AlphaFoldDB" id="A0A8K0K6F2"/>
<proteinExistence type="predicted"/>
<protein>
    <submittedName>
        <fullName evidence="1">Uncharacterized protein</fullName>
    </submittedName>
</protein>